<feature type="transmembrane region" description="Helical" evidence="1">
    <location>
        <begin position="69"/>
        <end position="88"/>
    </location>
</feature>
<keyword evidence="1" id="KW-0472">Membrane</keyword>
<dbReference type="EMBL" id="HBUF01555702">
    <property type="protein sequence ID" value="CAG6760303.1"/>
    <property type="molecule type" value="Transcribed_RNA"/>
</dbReference>
<evidence type="ECO:0000313" key="2">
    <source>
        <dbReference type="EMBL" id="CAG6760303.1"/>
    </source>
</evidence>
<sequence length="113" mass="11851">MPSVEFGMWGGGGGWSKKKKKINSFPCSEAFSLSIRSPLSGLGFYLSGTSILSLSGSGLSHSASPGSNLIAFGLSIISALSGLGIRFVRNSYLIIVRVRALTFSFPGFEPNSV</sequence>
<keyword evidence="1" id="KW-0812">Transmembrane</keyword>
<evidence type="ECO:0000256" key="1">
    <source>
        <dbReference type="SAM" id="Phobius"/>
    </source>
</evidence>
<proteinExistence type="predicted"/>
<protein>
    <submittedName>
        <fullName evidence="2">Uncharacterized protein</fullName>
    </submittedName>
</protein>
<name>A0A8D9EN93_9HEMI</name>
<dbReference type="AlphaFoldDB" id="A0A8D9EN93"/>
<organism evidence="2">
    <name type="scientific">Cacopsylla melanoneura</name>
    <dbReference type="NCBI Taxonomy" id="428564"/>
    <lineage>
        <taxon>Eukaryota</taxon>
        <taxon>Metazoa</taxon>
        <taxon>Ecdysozoa</taxon>
        <taxon>Arthropoda</taxon>
        <taxon>Hexapoda</taxon>
        <taxon>Insecta</taxon>
        <taxon>Pterygota</taxon>
        <taxon>Neoptera</taxon>
        <taxon>Paraneoptera</taxon>
        <taxon>Hemiptera</taxon>
        <taxon>Sternorrhyncha</taxon>
        <taxon>Psylloidea</taxon>
        <taxon>Psyllidae</taxon>
        <taxon>Psyllinae</taxon>
        <taxon>Cacopsylla</taxon>
    </lineage>
</organism>
<accession>A0A8D9EN93</accession>
<keyword evidence="1" id="KW-1133">Transmembrane helix</keyword>
<reference evidence="2" key="1">
    <citation type="submission" date="2021-05" db="EMBL/GenBank/DDBJ databases">
        <authorList>
            <person name="Alioto T."/>
            <person name="Alioto T."/>
            <person name="Gomez Garrido J."/>
        </authorList>
    </citation>
    <scope>NUCLEOTIDE SEQUENCE</scope>
</reference>